<feature type="domain" description="F5/8 type C" evidence="5">
    <location>
        <begin position="55"/>
        <end position="219"/>
    </location>
</feature>
<dbReference type="Gene3D" id="2.60.40.10">
    <property type="entry name" value="Immunoglobulins"/>
    <property type="match status" value="3"/>
</dbReference>
<evidence type="ECO:0000256" key="3">
    <source>
        <dbReference type="ARBA" id="ARBA00023295"/>
    </source>
</evidence>
<gene>
    <name evidence="6" type="ORF">ACFY35_03870</name>
</gene>
<comment type="similarity">
    <text evidence="1">Belongs to the glycosyl hydrolase 2 family.</text>
</comment>
<dbReference type="InterPro" id="IPR008979">
    <property type="entry name" value="Galactose-bd-like_sf"/>
</dbReference>
<name>A0ABW6W5G5_9ACTN</name>
<dbReference type="Gene3D" id="3.20.20.80">
    <property type="entry name" value="Glycosidases"/>
    <property type="match status" value="1"/>
</dbReference>
<dbReference type="InterPro" id="IPR043534">
    <property type="entry name" value="EBDG/EBM"/>
</dbReference>
<dbReference type="PROSITE" id="PS51318">
    <property type="entry name" value="TAT"/>
    <property type="match status" value="1"/>
</dbReference>
<dbReference type="InterPro" id="IPR000421">
    <property type="entry name" value="FA58C"/>
</dbReference>
<dbReference type="Gene3D" id="2.60.120.260">
    <property type="entry name" value="Galactose-binding domain-like"/>
    <property type="match status" value="3"/>
</dbReference>
<keyword evidence="3" id="KW-0326">Glycosidase</keyword>
<comment type="caution">
    <text evidence="6">The sequence shown here is derived from an EMBL/GenBank/DDBJ whole genome shotgun (WGS) entry which is preliminary data.</text>
</comment>
<proteinExistence type="inferred from homology"/>
<sequence>MPEPLPVSRRTFLSAGATLLASIGAGATLPGAPARAADQGAAQTATQAGARAAETGPAPAGAAKTDLALYRPVSASSTDYAPTPPAFAVDRLPQPGVRGSGWRAAQGDPQWISVDLEAPCRVEAVTLTFEATAADPAFNGNYGETDGTEIRSSAATAYTLEVSTDGKAWTTVHDESTGVGGTQTITLAEPVTARWVRLTVTRRSTTNPAGLNGFQVYGMPAAPRPHRTGWTDWAGRNTRPAPALTVAKDGTVALESGWSLTLDDFVPAPPTGPSVDTRDWLPATVPGTVLATLVDQGHLPDPVAGFANLHIPEALSRHSWWYRRELRLPKGFDGTEKYGTRKIWLEFDGVNHEATAWVNGTEVGTVTHPFARAAFDITDALRGRTDHVIAVKVSPMPHPGTPGDKGPDGNTFVQSGHLHLDSPTYLAASGWDWMPAVRDRVAGLWDHVRLRATGTALLGDPHVTTKVLPPGTTPLPAGSRQSAPLAADGSPAGATPLPAGALPSTPPSAGGPPLGAAPLPASGLLSTPPSGDGLPTGAAPLPAVGDSATVSIAVPVRNVAATAGTVTVRATFDKTRLSRTLTVPPGQSVTVAFDPVTVRKPRLWWPNGYGDPNLYDLTLTATVAGRRSDERASRFGIREFSYDWDAPVVISPPPQPPLVFDGDTAIQTVSFDSRTARYVRLQAGQRATGWGISIWTLSILSGDTDLALHKQVTASGDDGNPAANAVDGNPGTRWSSRYQDNEWIQVDLGETYEIDKVSIAWEQAYALDYTIQVATAPDGPWTDVEHVSNETPIGDTGLQTETFASQTSRYVRIVGDRRATEWGISMWTLEVRDGDGTDLALHKQATASGDDGNPASNAVDGNPRTRWSSRYQDGEWIQVDLGDNTTFDRVAIAWEQAYARAYRIQVSSDGSSWTDIKTVDNTIRQLRISVNGVPVFVRGGNWGWDELLRRVPEHRTAETVAMHKDMNFTMIRNWLGSSNRDELYRACDENGILVWNDFWEAGGFQPNPPGYLDIAADTIRRFRGHPSIVVWCGANEEFPPPILDAGLQQAVATEDPEILYVQNSAGWIVSGHGPYRWIDPATYNDRNTYDTQAFGFHTEIGMPVIPHVETMRNLAGDEPGWPIGTVWNYHDWSDRGNQRTDTYRAAIDARLGESASLEEFAARAQFINYESHRAMFEAWNANLWDDATALLLWMSHPAWYSTVWQTYDYDLDVNGAYYGSRKACEPRHVQADPATWRVRALNHTTSSFSGEVVARCYDLSGRQLGVTQRARVDVLPSAGKPAFVVTAPADHPFHLVRLELRDAAGRLVSENTYWRYEKDTDMRALTAMTRTRLGVSSTAARGGSLTATVTNRGSAVAALVRLALRDEHGDRVLPARYDENYFWLLPGESRRVTVSWPSRLNGCRGVHVTAEAYNASRVAG</sequence>
<dbReference type="EMBL" id="JBIAZU010000001">
    <property type="protein sequence ID" value="MFF5288549.1"/>
    <property type="molecule type" value="Genomic_DNA"/>
</dbReference>
<dbReference type="InterPro" id="IPR006102">
    <property type="entry name" value="Ig-like_GH2"/>
</dbReference>
<dbReference type="PANTHER" id="PTHR43536">
    <property type="entry name" value="MANNOSYLGLYCOPROTEIN ENDO-BETA-MANNOSIDASE"/>
    <property type="match status" value="1"/>
</dbReference>
<keyword evidence="2" id="KW-0378">Hydrolase</keyword>
<dbReference type="Pfam" id="PF22666">
    <property type="entry name" value="Glyco_hydro_2_N2"/>
    <property type="match status" value="1"/>
</dbReference>
<dbReference type="Pfam" id="PF18368">
    <property type="entry name" value="Ig_GlcNase"/>
    <property type="match status" value="1"/>
</dbReference>
<dbReference type="PANTHER" id="PTHR43536:SF1">
    <property type="entry name" value="MANNOSYLGLYCOPROTEIN ENDO-BETA-MANNOSIDASE"/>
    <property type="match status" value="1"/>
</dbReference>
<dbReference type="InterPro" id="IPR013783">
    <property type="entry name" value="Ig-like_fold"/>
</dbReference>
<evidence type="ECO:0000256" key="2">
    <source>
        <dbReference type="ARBA" id="ARBA00022801"/>
    </source>
</evidence>
<dbReference type="InterPro" id="IPR041351">
    <property type="entry name" value="Ig_GlcNase"/>
</dbReference>
<feature type="domain" description="F5/8 type C" evidence="5">
    <location>
        <begin position="824"/>
        <end position="916"/>
    </location>
</feature>
<evidence type="ECO:0000313" key="7">
    <source>
        <dbReference type="Proteomes" id="UP001602245"/>
    </source>
</evidence>
<feature type="domain" description="F5/8 type C" evidence="5">
    <location>
        <begin position="692"/>
        <end position="813"/>
    </location>
</feature>
<dbReference type="RefSeq" id="WP_084698854.1">
    <property type="nucleotide sequence ID" value="NZ_JBIAZU010000001.1"/>
</dbReference>
<dbReference type="Pfam" id="PF00703">
    <property type="entry name" value="Glyco_hydro_2"/>
    <property type="match status" value="1"/>
</dbReference>
<dbReference type="PROSITE" id="PS50022">
    <property type="entry name" value="FA58C_3"/>
    <property type="match status" value="3"/>
</dbReference>
<protein>
    <submittedName>
        <fullName evidence="6">Discoidin domain-containing protein</fullName>
    </submittedName>
</protein>
<dbReference type="InterPro" id="IPR017853">
    <property type="entry name" value="GH"/>
</dbReference>
<accession>A0ABW6W5G5</accession>
<feature type="compositionally biased region" description="Low complexity" evidence="4">
    <location>
        <begin position="489"/>
        <end position="503"/>
    </location>
</feature>
<dbReference type="Pfam" id="PF00754">
    <property type="entry name" value="F5_F8_type_C"/>
    <property type="match status" value="3"/>
</dbReference>
<feature type="region of interest" description="Disordered" evidence="4">
    <location>
        <begin position="461"/>
        <end position="538"/>
    </location>
</feature>
<dbReference type="SUPFAM" id="SSF49303">
    <property type="entry name" value="beta-Galactosidase/glucuronidase domain"/>
    <property type="match status" value="3"/>
</dbReference>
<feature type="region of interest" description="Disordered" evidence="4">
    <location>
        <begin position="713"/>
        <end position="734"/>
    </location>
</feature>
<dbReference type="InterPro" id="IPR036156">
    <property type="entry name" value="Beta-gal/glucu_dom_sf"/>
</dbReference>
<dbReference type="Proteomes" id="UP001602245">
    <property type="component" value="Unassembled WGS sequence"/>
</dbReference>
<keyword evidence="7" id="KW-1185">Reference proteome</keyword>
<evidence type="ECO:0000256" key="1">
    <source>
        <dbReference type="ARBA" id="ARBA00007401"/>
    </source>
</evidence>
<evidence type="ECO:0000313" key="6">
    <source>
        <dbReference type="EMBL" id="MFF5288549.1"/>
    </source>
</evidence>
<reference evidence="6 7" key="1">
    <citation type="submission" date="2024-10" db="EMBL/GenBank/DDBJ databases">
        <title>The Natural Products Discovery Center: Release of the First 8490 Sequenced Strains for Exploring Actinobacteria Biosynthetic Diversity.</title>
        <authorList>
            <person name="Kalkreuter E."/>
            <person name="Kautsar S.A."/>
            <person name="Yang D."/>
            <person name="Bader C.D."/>
            <person name="Teijaro C.N."/>
            <person name="Fluegel L."/>
            <person name="Davis C.M."/>
            <person name="Simpson J.R."/>
            <person name="Lauterbach L."/>
            <person name="Steele A.D."/>
            <person name="Gui C."/>
            <person name="Meng S."/>
            <person name="Li G."/>
            <person name="Viehrig K."/>
            <person name="Ye F."/>
            <person name="Su P."/>
            <person name="Kiefer A.F."/>
            <person name="Nichols A."/>
            <person name="Cepeda A.J."/>
            <person name="Yan W."/>
            <person name="Fan B."/>
            <person name="Jiang Y."/>
            <person name="Adhikari A."/>
            <person name="Zheng C.-J."/>
            <person name="Schuster L."/>
            <person name="Cowan T.M."/>
            <person name="Smanski M.J."/>
            <person name="Chevrette M.G."/>
            <person name="De Carvalho L.P.S."/>
            <person name="Shen B."/>
        </authorList>
    </citation>
    <scope>NUCLEOTIDE SEQUENCE [LARGE SCALE GENOMIC DNA]</scope>
    <source>
        <strain evidence="6 7">NPDC000087</strain>
    </source>
</reference>
<feature type="region of interest" description="Disordered" evidence="4">
    <location>
        <begin position="845"/>
        <end position="866"/>
    </location>
</feature>
<dbReference type="SUPFAM" id="SSF51445">
    <property type="entry name" value="(Trans)glycosidases"/>
    <property type="match status" value="1"/>
</dbReference>
<organism evidence="6 7">
    <name type="scientific">Paractinoplanes globisporus</name>
    <dbReference type="NCBI Taxonomy" id="113565"/>
    <lineage>
        <taxon>Bacteria</taxon>
        <taxon>Bacillati</taxon>
        <taxon>Actinomycetota</taxon>
        <taxon>Actinomycetes</taxon>
        <taxon>Micromonosporales</taxon>
        <taxon>Micromonosporaceae</taxon>
        <taxon>Paractinoplanes</taxon>
    </lineage>
</organism>
<evidence type="ECO:0000259" key="5">
    <source>
        <dbReference type="PROSITE" id="PS50022"/>
    </source>
</evidence>
<dbReference type="InterPro" id="IPR006311">
    <property type="entry name" value="TAT_signal"/>
</dbReference>
<dbReference type="SUPFAM" id="SSF49785">
    <property type="entry name" value="Galactose-binding domain-like"/>
    <property type="match status" value="4"/>
</dbReference>
<evidence type="ECO:0000256" key="4">
    <source>
        <dbReference type="SAM" id="MobiDB-lite"/>
    </source>
</evidence>
<dbReference type="InterPro" id="IPR054593">
    <property type="entry name" value="Beta-mannosidase-like_N2"/>
</dbReference>
<feature type="region of interest" description="Disordered" evidence="4">
    <location>
        <begin position="32"/>
        <end position="63"/>
    </location>
</feature>
<feature type="compositionally biased region" description="Low complexity" evidence="4">
    <location>
        <begin position="514"/>
        <end position="531"/>
    </location>
</feature>